<dbReference type="InterPro" id="IPR006630">
    <property type="entry name" value="La_HTH"/>
</dbReference>
<feature type="region of interest" description="Disordered" evidence="3">
    <location>
        <begin position="328"/>
        <end position="356"/>
    </location>
</feature>
<feature type="compositionally biased region" description="Low complexity" evidence="3">
    <location>
        <begin position="35"/>
        <end position="50"/>
    </location>
</feature>
<dbReference type="InterPro" id="IPR006607">
    <property type="entry name" value="DM15"/>
</dbReference>
<dbReference type="GO" id="GO:0005829">
    <property type="term" value="C:cytosol"/>
    <property type="evidence" value="ECO:0007669"/>
    <property type="project" value="TreeGrafter"/>
</dbReference>
<dbReference type="PROSITE" id="PS50961">
    <property type="entry name" value="HTH_LA"/>
    <property type="match status" value="1"/>
</dbReference>
<feature type="region of interest" description="Disordered" evidence="3">
    <location>
        <begin position="738"/>
        <end position="800"/>
    </location>
</feature>
<feature type="region of interest" description="Disordered" evidence="3">
    <location>
        <begin position="381"/>
        <end position="402"/>
    </location>
</feature>
<protein>
    <recommendedName>
        <fullName evidence="4">HTH La-type RNA-binding domain-containing protein</fullName>
    </recommendedName>
</protein>
<dbReference type="SMART" id="SM00715">
    <property type="entry name" value="LA"/>
    <property type="match status" value="1"/>
</dbReference>
<dbReference type="PANTHER" id="PTHR22792:SF132">
    <property type="entry name" value="LA-RELATED PROTEIN 1"/>
    <property type="match status" value="1"/>
</dbReference>
<evidence type="ECO:0000313" key="6">
    <source>
        <dbReference type="Proteomes" id="UP000827092"/>
    </source>
</evidence>
<feature type="compositionally biased region" description="Basic and acidic residues" evidence="3">
    <location>
        <begin position="898"/>
        <end position="909"/>
    </location>
</feature>
<evidence type="ECO:0000256" key="3">
    <source>
        <dbReference type="SAM" id="MobiDB-lite"/>
    </source>
</evidence>
<dbReference type="GO" id="GO:0048255">
    <property type="term" value="P:mRNA stabilization"/>
    <property type="evidence" value="ECO:0007669"/>
    <property type="project" value="InterPro"/>
</dbReference>
<keyword evidence="6" id="KW-1185">Reference proteome</keyword>
<dbReference type="InterPro" id="IPR036390">
    <property type="entry name" value="WH_DNA-bd_sf"/>
</dbReference>
<keyword evidence="1 2" id="KW-0694">RNA-binding</keyword>
<dbReference type="GO" id="GO:0000339">
    <property type="term" value="F:RNA cap binding"/>
    <property type="evidence" value="ECO:0007669"/>
    <property type="project" value="InterPro"/>
</dbReference>
<organism evidence="5 6">
    <name type="scientific">Oedothorax gibbosus</name>
    <dbReference type="NCBI Taxonomy" id="931172"/>
    <lineage>
        <taxon>Eukaryota</taxon>
        <taxon>Metazoa</taxon>
        <taxon>Ecdysozoa</taxon>
        <taxon>Arthropoda</taxon>
        <taxon>Chelicerata</taxon>
        <taxon>Arachnida</taxon>
        <taxon>Araneae</taxon>
        <taxon>Araneomorphae</taxon>
        <taxon>Entelegynae</taxon>
        <taxon>Araneoidea</taxon>
        <taxon>Linyphiidae</taxon>
        <taxon>Erigoninae</taxon>
        <taxon>Oedothorax</taxon>
    </lineage>
</organism>
<evidence type="ECO:0000256" key="2">
    <source>
        <dbReference type="PROSITE-ProRule" id="PRU00332"/>
    </source>
</evidence>
<feature type="compositionally biased region" description="Basic and acidic residues" evidence="3">
    <location>
        <begin position="127"/>
        <end position="145"/>
    </location>
</feature>
<gene>
    <name evidence="5" type="ORF">JTE90_017968</name>
</gene>
<name>A0AAV6V9N5_9ARAC</name>
<proteinExistence type="predicted"/>
<dbReference type="GO" id="GO:0010494">
    <property type="term" value="C:cytoplasmic stress granule"/>
    <property type="evidence" value="ECO:0007669"/>
    <property type="project" value="TreeGrafter"/>
</dbReference>
<evidence type="ECO:0000313" key="5">
    <source>
        <dbReference type="EMBL" id="KAG8192438.1"/>
    </source>
</evidence>
<dbReference type="InterPro" id="IPR045180">
    <property type="entry name" value="La_dom_prot"/>
</dbReference>
<dbReference type="Gene3D" id="1.10.10.10">
    <property type="entry name" value="Winged helix-like DNA-binding domain superfamily/Winged helix DNA-binding domain"/>
    <property type="match status" value="1"/>
</dbReference>
<dbReference type="EMBL" id="JAFNEN010000139">
    <property type="protein sequence ID" value="KAG8192438.1"/>
    <property type="molecule type" value="Genomic_DNA"/>
</dbReference>
<dbReference type="Pfam" id="PF05383">
    <property type="entry name" value="La"/>
    <property type="match status" value="1"/>
</dbReference>
<comment type="caution">
    <text evidence="5">The sequence shown here is derived from an EMBL/GenBank/DDBJ whole genome shotgun (WGS) entry which is preliminary data.</text>
</comment>
<evidence type="ECO:0000259" key="4">
    <source>
        <dbReference type="PROSITE" id="PS50961"/>
    </source>
</evidence>
<accession>A0AAV6V9N5</accession>
<dbReference type="SMART" id="SM00684">
    <property type="entry name" value="DM15"/>
    <property type="match status" value="3"/>
</dbReference>
<sequence>MQAQEVVTEAAPQEESKSLAEWPTLGEVHMNEKQATSSSSSATSVGAPSRSSKEQSPSDIPADDDSAKENQESVKSNATSQQRKKGSKQKWVPLDVEPMKTEKRKVTRNGKPFTPKDDAGLFNGQRRKSEDLRNLSESNKRERGSYQRQRGGKKGRVFNGDWKSKRRTFSQDEPYYQEVNGYLPTDVGYFPYYPCYWNGYTMGDDALKDSLKKQIEYYFSEENLQKDFFMRRRMNSEGYIPITLIASFHRVQALTTDISKVLEAVGSSETLQLIDCPEKGPVVRTTVEPEKWPIHDALSTEFHNDVPTQIPGKKTNLGEAAAASDIGAKSNDSLPKVLSKNGSRKELRWRTKSTSAMKDIKEENQKISDTDELDFKFDEELNNESFEDAKDTKETQEKSNYELSDQDVSKLIIVTQTGSRKHDRGHKPNFPSYIMSQEMASTINDGLHYYEQDLMGGLNYQGAGLYYGSMSIPSPGIHMPMDPQMSGKWAYPNAPGASRFYPVVRNNSFSAENQRQRFQKFRSNSDAMGQHVGWVMDIKEHSSRSRTNSASESSVLSPGSYGSTPQLLPSFEHPSHALLKENGFTQVGYHKYRGRCVKERKILGIGQSQEMNTLFRFWSFFLRDHYNKNMYNEFRKLATEDANLQYRYGLECLFRFYSYGLEKHFRDDLFEDFQNETLKDLQNGYLYGLEKFWAFLEYSGRKNTSKVDPVLKATLQRFKTVEDFRAYECSFATGPTVERHRNLSESSGSRQNKNYEARSRRNTISAADTTRRRKGSVSKSSDYRKNNTQVKATSSEVTVSTTVSNDKIKNAVEGVISVSGVLPGNSKVETTFDDKSKEELIASDLPTSDIGKDNNSEDTNSLPLVESPDADLPKNNSQNSEVPENESNKLVVDSDVSETEKDALSEDNIPKPESVVRGLLKEQVQIYFRCS</sequence>
<evidence type="ECO:0000256" key="1">
    <source>
        <dbReference type="ARBA" id="ARBA00022884"/>
    </source>
</evidence>
<dbReference type="GO" id="GO:0045727">
    <property type="term" value="P:positive regulation of translation"/>
    <property type="evidence" value="ECO:0007669"/>
    <property type="project" value="TreeGrafter"/>
</dbReference>
<feature type="region of interest" description="Disordered" evidence="3">
    <location>
        <begin position="839"/>
        <end position="909"/>
    </location>
</feature>
<feature type="compositionally biased region" description="Basic and acidic residues" evidence="3">
    <location>
        <begin position="387"/>
        <end position="400"/>
    </location>
</feature>
<feature type="region of interest" description="Disordered" evidence="3">
    <location>
        <begin position="1"/>
        <end position="159"/>
    </location>
</feature>
<dbReference type="Pfam" id="PF21071">
    <property type="entry name" value="LARP1_HEAT"/>
    <property type="match status" value="1"/>
</dbReference>
<dbReference type="InterPro" id="IPR036388">
    <property type="entry name" value="WH-like_DNA-bd_sf"/>
</dbReference>
<dbReference type="PANTHER" id="PTHR22792">
    <property type="entry name" value="LUPUS LA PROTEIN-RELATED"/>
    <property type="match status" value="1"/>
</dbReference>
<dbReference type="SUPFAM" id="SSF46785">
    <property type="entry name" value="Winged helix' DNA-binding domain"/>
    <property type="match status" value="1"/>
</dbReference>
<dbReference type="Proteomes" id="UP000827092">
    <property type="component" value="Unassembled WGS sequence"/>
</dbReference>
<feature type="domain" description="HTH La-type RNA-binding" evidence="4">
    <location>
        <begin position="201"/>
        <end position="290"/>
    </location>
</feature>
<dbReference type="AlphaFoldDB" id="A0AAV6V9N5"/>
<reference evidence="5 6" key="1">
    <citation type="journal article" date="2022" name="Nat. Ecol. Evol.">
        <title>A masculinizing supergene underlies an exaggerated male reproductive morph in a spider.</title>
        <authorList>
            <person name="Hendrickx F."/>
            <person name="De Corte Z."/>
            <person name="Sonet G."/>
            <person name="Van Belleghem S.M."/>
            <person name="Kostlbacher S."/>
            <person name="Vangestel C."/>
        </authorList>
    </citation>
    <scope>NUCLEOTIDE SEQUENCE [LARGE SCALE GENOMIC DNA]</scope>
    <source>
        <strain evidence="5">W744_W776</strain>
    </source>
</reference>